<evidence type="ECO:0000259" key="4">
    <source>
        <dbReference type="Pfam" id="PF13360"/>
    </source>
</evidence>
<dbReference type="Gene3D" id="2.60.120.260">
    <property type="entry name" value="Galactose-binding domain-like"/>
    <property type="match status" value="1"/>
</dbReference>
<dbReference type="SMART" id="SM00564">
    <property type="entry name" value="PQQ"/>
    <property type="match status" value="4"/>
</dbReference>
<keyword evidence="2" id="KW-0732">Signal</keyword>
<protein>
    <submittedName>
        <fullName evidence="5">Uncharacterized protein</fullName>
    </submittedName>
</protein>
<evidence type="ECO:0000259" key="3">
    <source>
        <dbReference type="Pfam" id="PF02018"/>
    </source>
</evidence>
<dbReference type="Pfam" id="PF13360">
    <property type="entry name" value="PQQ_2"/>
    <property type="match status" value="1"/>
</dbReference>
<dbReference type="InterPro" id="IPR015943">
    <property type="entry name" value="WD40/YVTN_repeat-like_dom_sf"/>
</dbReference>
<dbReference type="EMBL" id="CADCTE010000073">
    <property type="protein sequence ID" value="CAA9232374.1"/>
    <property type="molecule type" value="Genomic_DNA"/>
</dbReference>
<dbReference type="SUPFAM" id="SSF50998">
    <property type="entry name" value="Quinoprotein alcohol dehydrogenase-like"/>
    <property type="match status" value="1"/>
</dbReference>
<evidence type="ECO:0000256" key="1">
    <source>
        <dbReference type="ARBA" id="ARBA00022801"/>
    </source>
</evidence>
<accession>A0A6J4HSQ8</accession>
<dbReference type="PANTHER" id="PTHR34512">
    <property type="entry name" value="CELL SURFACE PROTEIN"/>
    <property type="match status" value="1"/>
</dbReference>
<dbReference type="InterPro" id="IPR002372">
    <property type="entry name" value="PQQ_rpt_dom"/>
</dbReference>
<evidence type="ECO:0000313" key="5">
    <source>
        <dbReference type="EMBL" id="CAA9232374.1"/>
    </source>
</evidence>
<dbReference type="InterPro" id="IPR011047">
    <property type="entry name" value="Quinoprotein_ADH-like_sf"/>
</dbReference>
<dbReference type="InterPro" id="IPR003305">
    <property type="entry name" value="CenC_carb-bd"/>
</dbReference>
<dbReference type="InterPro" id="IPR018391">
    <property type="entry name" value="PQQ_b-propeller_rpt"/>
</dbReference>
<dbReference type="Gene3D" id="2.130.10.10">
    <property type="entry name" value="YVTN repeat-like/Quinoprotein amine dehydrogenase"/>
    <property type="match status" value="1"/>
</dbReference>
<feature type="domain" description="CBM-cenC" evidence="3">
    <location>
        <begin position="420"/>
        <end position="548"/>
    </location>
</feature>
<gene>
    <name evidence="5" type="ORF">AVDCRST_MAG83-1207</name>
</gene>
<dbReference type="InterPro" id="IPR008979">
    <property type="entry name" value="Galactose-bd-like_sf"/>
</dbReference>
<sequence length="568" mass="60786">MLMGAVIRLRIRQRIAAIAVAALFIGTFFVPPASAAPPPIVPGRLAYPAGGTTAVGVGINAANQNAQLAERIPAQIKPGWKAQPPRCPSAATSEASSISVAGARTVVVDRQYQCTWLSAYNTSTGALLWRHKFHFGQMARTEGSRVYFSHDDPNGGTLLDAYDIATGKLLWSSGHWYGFDKMSVGSGVLVNDHFVIDANTGALKFKLPVSQNHGNTMVAGGKIFSNQSDFVEAFSPTTGQRLWSYKKPARTAGSGNSTPALHNGRLYLSSQYGVGTLVLDPATGKYIRTLPRSEMDIAFDGPIGIFTRRDHNEPDVISAVRLDTGEVYWSRKLGMLDVHPFRMYSSGPVIENGLVWILAAPHDGVGGHLIALDEVTGAVRSTTIQTCAAPLGHIAIAQRRIFTSSNCGVLTYVSRELLPDPGFELGTGGWKAYSTGSLTPVTSPKHEGAKALRVTATSSSPGKTGLAHHSVITNSRQGKPYSASCWVYSTGTNLNLTIRLLEQPQDYSTRIQLASKTITSLPAKSWTKISITGTAARSGERVIPQIYSTNQTTLTGHIVYDNCSVTGG</sequence>
<dbReference type="Pfam" id="PF02018">
    <property type="entry name" value="CBM_4_9"/>
    <property type="match status" value="1"/>
</dbReference>
<dbReference type="SUPFAM" id="SSF49785">
    <property type="entry name" value="Galactose-binding domain-like"/>
    <property type="match status" value="1"/>
</dbReference>
<dbReference type="AlphaFoldDB" id="A0A6J4HSQ8"/>
<dbReference type="Gene3D" id="2.40.128.630">
    <property type="match status" value="1"/>
</dbReference>
<evidence type="ECO:0000256" key="2">
    <source>
        <dbReference type="SAM" id="SignalP"/>
    </source>
</evidence>
<dbReference type="RefSeq" id="WP_294566170.1">
    <property type="nucleotide sequence ID" value="NZ_CADCTE010000073.1"/>
</dbReference>
<reference evidence="5" key="1">
    <citation type="submission" date="2020-02" db="EMBL/GenBank/DDBJ databases">
        <authorList>
            <person name="Meier V. D."/>
        </authorList>
    </citation>
    <scope>NUCLEOTIDE SEQUENCE</scope>
    <source>
        <strain evidence="5">AVDCRST_MAG83</strain>
    </source>
</reference>
<name>A0A6J4HSQ8_9MICC</name>
<keyword evidence="1" id="KW-0378">Hydrolase</keyword>
<feature type="domain" description="Pyrrolo-quinoline quinone repeat" evidence="4">
    <location>
        <begin position="161"/>
        <end position="287"/>
    </location>
</feature>
<feature type="chain" id="PRO_5027063019" evidence="2">
    <location>
        <begin position="36"/>
        <end position="568"/>
    </location>
</feature>
<organism evidence="5">
    <name type="scientific">uncultured Arthrobacter sp</name>
    <dbReference type="NCBI Taxonomy" id="114050"/>
    <lineage>
        <taxon>Bacteria</taxon>
        <taxon>Bacillati</taxon>
        <taxon>Actinomycetota</taxon>
        <taxon>Actinomycetes</taxon>
        <taxon>Micrococcales</taxon>
        <taxon>Micrococcaceae</taxon>
        <taxon>Arthrobacter</taxon>
        <taxon>environmental samples</taxon>
    </lineage>
</organism>
<feature type="signal peptide" evidence="2">
    <location>
        <begin position="1"/>
        <end position="35"/>
    </location>
</feature>
<dbReference type="PANTHER" id="PTHR34512:SF30">
    <property type="entry name" value="OUTER MEMBRANE PROTEIN ASSEMBLY FACTOR BAMB"/>
    <property type="match status" value="1"/>
</dbReference>
<dbReference type="GO" id="GO:0016798">
    <property type="term" value="F:hydrolase activity, acting on glycosyl bonds"/>
    <property type="evidence" value="ECO:0007669"/>
    <property type="project" value="InterPro"/>
</dbReference>
<proteinExistence type="predicted"/>